<dbReference type="InterPro" id="IPR003251">
    <property type="entry name" value="Rr_diiron-bd_dom"/>
</dbReference>
<protein>
    <submittedName>
        <fullName evidence="5">Rubrerythrin family protein</fullName>
    </submittedName>
</protein>
<reference evidence="5 6" key="2">
    <citation type="submission" date="2018-09" db="EMBL/GenBank/DDBJ databases">
        <title>Genome of Sphaerochaeta halotolerans strain 4-11.</title>
        <authorList>
            <person name="Nazina T.N."/>
            <person name="Sokolova D.S."/>
        </authorList>
    </citation>
    <scope>NUCLEOTIDE SEQUENCE [LARGE SCALE GENOMIC DNA]</scope>
    <source>
        <strain evidence="5 6">4-11</strain>
    </source>
</reference>
<reference evidence="6" key="1">
    <citation type="submission" date="2018-08" db="EMBL/GenBank/DDBJ databases">
        <authorList>
            <person name="Grouzdev D.S."/>
            <person name="Krutkina M.S."/>
        </authorList>
    </citation>
    <scope>NUCLEOTIDE SEQUENCE [LARGE SCALE GENOMIC DNA]</scope>
    <source>
        <strain evidence="6">4-11</strain>
    </source>
</reference>
<evidence type="ECO:0000256" key="2">
    <source>
        <dbReference type="ARBA" id="ARBA00022982"/>
    </source>
</evidence>
<keyword evidence="1" id="KW-0813">Transport</keyword>
<sequence length="182" mass="20088">MKQMTEQHMINAFGGESMANMRYRHFAVQAEKEGYTNVARLFQAIADAEYIHAGDHYRALKHLDGGFVAGSMGAFGQGDTKKNLGLAIAGESFEIEEMYPVYIEAAKFQGELNAVRSFEWSYATEIQHLAMYQKAKAAVDKGTDVELGAVQVCSVCGYTLEGEAPDNCPVCQAKKNKFSEYS</sequence>
<dbReference type="Pfam" id="PF02915">
    <property type="entry name" value="Rubrerythrin"/>
    <property type="match status" value="1"/>
</dbReference>
<dbReference type="InterPro" id="IPR012347">
    <property type="entry name" value="Ferritin-like"/>
</dbReference>
<dbReference type="PANTHER" id="PTHR33746">
    <property type="entry name" value="RUBRERYTHRIN"/>
    <property type="match status" value="1"/>
</dbReference>
<dbReference type="Gene3D" id="1.20.1260.10">
    <property type="match status" value="1"/>
</dbReference>
<dbReference type="GO" id="GO:0005506">
    <property type="term" value="F:iron ion binding"/>
    <property type="evidence" value="ECO:0007669"/>
    <property type="project" value="InterPro"/>
</dbReference>
<evidence type="ECO:0000259" key="3">
    <source>
        <dbReference type="PROSITE" id="PS50903"/>
    </source>
</evidence>
<accession>A0A372MD16</accession>
<dbReference type="Gene3D" id="2.20.28.10">
    <property type="match status" value="1"/>
</dbReference>
<name>A0A372MD16_9SPIR</name>
<dbReference type="InterPro" id="IPR052753">
    <property type="entry name" value="Rbr2/Nigerythrin"/>
</dbReference>
<dbReference type="Pfam" id="PF21349">
    <property type="entry name" value="RUBY_RBDX"/>
    <property type="match status" value="1"/>
</dbReference>
<dbReference type="Proteomes" id="UP000264002">
    <property type="component" value="Unassembled WGS sequence"/>
</dbReference>
<proteinExistence type="predicted"/>
<dbReference type="InterPro" id="IPR009040">
    <property type="entry name" value="Ferritin-like_diiron"/>
</dbReference>
<dbReference type="SUPFAM" id="SSF47240">
    <property type="entry name" value="Ferritin-like"/>
    <property type="match status" value="1"/>
</dbReference>
<evidence type="ECO:0000313" key="5">
    <source>
        <dbReference type="EMBL" id="RFU93672.1"/>
    </source>
</evidence>
<gene>
    <name evidence="5" type="ORF">DYP60_13595</name>
</gene>
<feature type="domain" description="Rubredoxin-like" evidence="3">
    <location>
        <begin position="148"/>
        <end position="181"/>
    </location>
</feature>
<dbReference type="SUPFAM" id="SSF57802">
    <property type="entry name" value="Rubredoxin-like"/>
    <property type="match status" value="1"/>
</dbReference>
<evidence type="ECO:0000256" key="1">
    <source>
        <dbReference type="ARBA" id="ARBA00022448"/>
    </source>
</evidence>
<dbReference type="InterPro" id="IPR024934">
    <property type="entry name" value="Rubredoxin-like_dom"/>
</dbReference>
<dbReference type="EMBL" id="QUWK01000025">
    <property type="protein sequence ID" value="RFU93672.1"/>
    <property type="molecule type" value="Genomic_DNA"/>
</dbReference>
<comment type="caution">
    <text evidence="5">The sequence shown here is derived from an EMBL/GenBank/DDBJ whole genome shotgun (WGS) entry which is preliminary data.</text>
</comment>
<dbReference type="InterPro" id="IPR048574">
    <property type="entry name" value="RUBY_RBDX"/>
</dbReference>
<dbReference type="CDD" id="cd01041">
    <property type="entry name" value="Rubrerythrin"/>
    <property type="match status" value="1"/>
</dbReference>
<feature type="domain" description="Ferritin-like diiron" evidence="4">
    <location>
        <begin position="1"/>
        <end position="143"/>
    </location>
</feature>
<evidence type="ECO:0000313" key="6">
    <source>
        <dbReference type="Proteomes" id="UP000264002"/>
    </source>
</evidence>
<dbReference type="GO" id="GO:0016491">
    <property type="term" value="F:oxidoreductase activity"/>
    <property type="evidence" value="ECO:0007669"/>
    <property type="project" value="InterPro"/>
</dbReference>
<evidence type="ECO:0000259" key="4">
    <source>
        <dbReference type="PROSITE" id="PS50905"/>
    </source>
</evidence>
<dbReference type="InterPro" id="IPR009078">
    <property type="entry name" value="Ferritin-like_SF"/>
</dbReference>
<dbReference type="RefSeq" id="WP_117331575.1">
    <property type="nucleotide sequence ID" value="NZ_QUWK01000025.1"/>
</dbReference>
<dbReference type="PROSITE" id="PS50903">
    <property type="entry name" value="RUBREDOXIN_LIKE"/>
    <property type="match status" value="1"/>
</dbReference>
<dbReference type="PANTHER" id="PTHR33746:SF4">
    <property type="entry name" value="RUBRERYTHRIN"/>
    <property type="match status" value="1"/>
</dbReference>
<dbReference type="PROSITE" id="PS50905">
    <property type="entry name" value="FERRITIN_LIKE"/>
    <property type="match status" value="1"/>
</dbReference>
<dbReference type="AlphaFoldDB" id="A0A372MD16"/>
<organism evidence="5 6">
    <name type="scientific">Sphaerochaeta halotolerans</name>
    <dbReference type="NCBI Taxonomy" id="2293840"/>
    <lineage>
        <taxon>Bacteria</taxon>
        <taxon>Pseudomonadati</taxon>
        <taxon>Spirochaetota</taxon>
        <taxon>Spirochaetia</taxon>
        <taxon>Spirochaetales</taxon>
        <taxon>Sphaerochaetaceae</taxon>
        <taxon>Sphaerochaeta</taxon>
    </lineage>
</organism>
<keyword evidence="2" id="KW-0249">Electron transport</keyword>
<keyword evidence="6" id="KW-1185">Reference proteome</keyword>